<protein>
    <recommendedName>
        <fullName evidence="6">Lipoprotein</fullName>
    </recommendedName>
</protein>
<keyword evidence="2 7" id="KW-0732">Signal</keyword>
<dbReference type="Gene3D" id="3.40.190.10">
    <property type="entry name" value="Periplasmic binding protein-like II"/>
    <property type="match status" value="2"/>
</dbReference>
<dbReference type="SUPFAM" id="SSF53850">
    <property type="entry name" value="Periplasmic binding protein-like II"/>
    <property type="match status" value="1"/>
</dbReference>
<comment type="subcellular location">
    <subcellularLocation>
        <location evidence="1">Membrane</location>
        <topology evidence="1">Lipid-anchor</topology>
    </subcellularLocation>
</comment>
<evidence type="ECO:0000313" key="8">
    <source>
        <dbReference type="EMBL" id="MBK1468625.1"/>
    </source>
</evidence>
<name>A0ABS1C987_9FIRM</name>
<dbReference type="PIRSF" id="PIRSF002854">
    <property type="entry name" value="MetQ"/>
    <property type="match status" value="1"/>
</dbReference>
<dbReference type="PANTHER" id="PTHR30429:SF0">
    <property type="entry name" value="METHIONINE-BINDING LIPOPROTEIN METQ"/>
    <property type="match status" value="1"/>
</dbReference>
<proteinExistence type="inferred from homology"/>
<dbReference type="CDD" id="cd13597">
    <property type="entry name" value="PBP2_lipoprotein_Tp32"/>
    <property type="match status" value="1"/>
</dbReference>
<evidence type="ECO:0000256" key="5">
    <source>
        <dbReference type="ARBA" id="ARBA00023288"/>
    </source>
</evidence>
<evidence type="ECO:0000256" key="3">
    <source>
        <dbReference type="ARBA" id="ARBA00023136"/>
    </source>
</evidence>
<feature type="signal peptide" evidence="7">
    <location>
        <begin position="1"/>
        <end position="22"/>
    </location>
</feature>
<accession>A0ABS1C987</accession>
<evidence type="ECO:0000256" key="7">
    <source>
        <dbReference type="SAM" id="SignalP"/>
    </source>
</evidence>
<gene>
    <name evidence="8" type="ORF">IBJ83_04755</name>
</gene>
<keyword evidence="5 6" id="KW-0449">Lipoprotein</keyword>
<reference evidence="8 9" key="1">
    <citation type="submission" date="2020-09" db="EMBL/GenBank/DDBJ databases">
        <title>Parvimonas S3374 sp. nov.</title>
        <authorList>
            <person name="Buhl M."/>
        </authorList>
    </citation>
    <scope>NUCLEOTIDE SEQUENCE [LARGE SCALE GENOMIC DNA]</scope>
    <source>
        <strain evidence="8 9">S3374</strain>
    </source>
</reference>
<sequence>MKKKLLALALGLVVVLTTACGAKNSDNKNTENKEGVKVVKIGVSPEPHQKLVELVKEDLEKEGIKLDIVTFTDYIQPNLALDGKELDLNFFQHKPYLDEFNNKKNTKLSVLGNVHVEPMGLYLNNASEIKDGAEIAIPNDPSNGARALILLDKNGIIKLKDNTNILSSVNDIKENPKKIKFTEVEAAQLPRIIKDIDGAVINGNYAIEAGLSPTKDAKLIEGKDSPYANIITVRTGEENNETYKKVLKALQSEKVKDYINKKYNGGIVPAF</sequence>
<organism evidence="8 9">
    <name type="scientific">Parvimonas parva</name>
    <dbReference type="NCBI Taxonomy" id="2769485"/>
    <lineage>
        <taxon>Bacteria</taxon>
        <taxon>Bacillati</taxon>
        <taxon>Bacillota</taxon>
        <taxon>Tissierellia</taxon>
        <taxon>Tissierellales</taxon>
        <taxon>Peptoniphilaceae</taxon>
        <taxon>Parvimonas</taxon>
    </lineage>
</organism>
<feature type="chain" id="PRO_5046345432" description="Lipoprotein" evidence="7">
    <location>
        <begin position="23"/>
        <end position="271"/>
    </location>
</feature>
<dbReference type="PROSITE" id="PS51257">
    <property type="entry name" value="PROKAR_LIPOPROTEIN"/>
    <property type="match status" value="1"/>
</dbReference>
<keyword evidence="4" id="KW-0564">Palmitate</keyword>
<dbReference type="Pfam" id="PF03180">
    <property type="entry name" value="Lipoprotein_9"/>
    <property type="match status" value="1"/>
</dbReference>
<dbReference type="RefSeq" id="WP_201275582.1">
    <property type="nucleotide sequence ID" value="NZ_JACVDA010000011.1"/>
</dbReference>
<dbReference type="Proteomes" id="UP000823123">
    <property type="component" value="Unassembled WGS sequence"/>
</dbReference>
<evidence type="ECO:0000313" key="9">
    <source>
        <dbReference type="Proteomes" id="UP000823123"/>
    </source>
</evidence>
<keyword evidence="3" id="KW-0472">Membrane</keyword>
<keyword evidence="9" id="KW-1185">Reference proteome</keyword>
<evidence type="ECO:0000256" key="4">
    <source>
        <dbReference type="ARBA" id="ARBA00023139"/>
    </source>
</evidence>
<comment type="similarity">
    <text evidence="6">Belongs to the nlpA lipoprotein family.</text>
</comment>
<evidence type="ECO:0000256" key="2">
    <source>
        <dbReference type="ARBA" id="ARBA00022729"/>
    </source>
</evidence>
<evidence type="ECO:0000256" key="1">
    <source>
        <dbReference type="ARBA" id="ARBA00004635"/>
    </source>
</evidence>
<dbReference type="InterPro" id="IPR004872">
    <property type="entry name" value="Lipoprotein_NlpA"/>
</dbReference>
<dbReference type="PANTHER" id="PTHR30429">
    <property type="entry name" value="D-METHIONINE-BINDING LIPOPROTEIN METQ"/>
    <property type="match status" value="1"/>
</dbReference>
<evidence type="ECO:0000256" key="6">
    <source>
        <dbReference type="PIRNR" id="PIRNR002854"/>
    </source>
</evidence>
<comment type="caution">
    <text evidence="8">The sequence shown here is derived from an EMBL/GenBank/DDBJ whole genome shotgun (WGS) entry which is preliminary data.</text>
</comment>
<dbReference type="EMBL" id="JACVDA010000011">
    <property type="protein sequence ID" value="MBK1468625.1"/>
    <property type="molecule type" value="Genomic_DNA"/>
</dbReference>